<comment type="caution">
    <text evidence="11">The sequence shown here is derived from an EMBL/GenBank/DDBJ whole genome shotgun (WGS) entry which is preliminary data.</text>
</comment>
<dbReference type="GO" id="GO:0008233">
    <property type="term" value="F:peptidase activity"/>
    <property type="evidence" value="ECO:0007669"/>
    <property type="project" value="UniProtKB-KW"/>
</dbReference>
<feature type="transmembrane region" description="Helical" evidence="10">
    <location>
        <begin position="59"/>
        <end position="80"/>
    </location>
</feature>
<reference evidence="11 12" key="1">
    <citation type="journal article" date="2016" name="Nat. Commun.">
        <title>Thousands of microbial genomes shed light on interconnected biogeochemical processes in an aquifer system.</title>
        <authorList>
            <person name="Anantharaman K."/>
            <person name="Brown C.T."/>
            <person name="Hug L.A."/>
            <person name="Sharon I."/>
            <person name="Castelle C.J."/>
            <person name="Probst A.J."/>
            <person name="Thomas B.C."/>
            <person name="Singh A."/>
            <person name="Wilkins M.J."/>
            <person name="Karaoz U."/>
            <person name="Brodie E.L."/>
            <person name="Williams K.H."/>
            <person name="Hubbard S.S."/>
            <person name="Banfield J.F."/>
        </authorList>
    </citation>
    <scope>NUCLEOTIDE SEQUENCE [LARGE SCALE GENOMIC DNA]</scope>
</reference>
<protein>
    <recommendedName>
        <fullName evidence="3">Protease PrsW</fullName>
    </recommendedName>
</protein>
<feature type="transmembrane region" description="Helical" evidence="10">
    <location>
        <begin position="100"/>
        <end position="121"/>
    </location>
</feature>
<feature type="transmembrane region" description="Helical" evidence="10">
    <location>
        <begin position="230"/>
        <end position="249"/>
    </location>
</feature>
<dbReference type="EMBL" id="MGJJ01000002">
    <property type="protein sequence ID" value="OGN05922.1"/>
    <property type="molecule type" value="Genomic_DNA"/>
</dbReference>
<dbReference type="InterPro" id="IPR026898">
    <property type="entry name" value="PrsW"/>
</dbReference>
<dbReference type="STRING" id="1802669.A2746_02370"/>
<evidence type="ECO:0000256" key="9">
    <source>
        <dbReference type="ARBA" id="ARBA00023136"/>
    </source>
</evidence>
<evidence type="ECO:0000256" key="8">
    <source>
        <dbReference type="ARBA" id="ARBA00022989"/>
    </source>
</evidence>
<organism evidence="11 12">
    <name type="scientific">Candidatus Yanofskybacteria bacterium RIFCSPHIGHO2_01_FULL_44_22</name>
    <dbReference type="NCBI Taxonomy" id="1802669"/>
    <lineage>
        <taxon>Bacteria</taxon>
        <taxon>Candidatus Yanofskyibacteriota</taxon>
    </lineage>
</organism>
<evidence type="ECO:0000256" key="7">
    <source>
        <dbReference type="ARBA" id="ARBA00022801"/>
    </source>
</evidence>
<feature type="transmembrane region" description="Helical" evidence="10">
    <location>
        <begin position="202"/>
        <end position="224"/>
    </location>
</feature>
<feature type="transmembrane region" description="Helical" evidence="10">
    <location>
        <begin position="133"/>
        <end position="156"/>
    </location>
</feature>
<evidence type="ECO:0000256" key="6">
    <source>
        <dbReference type="ARBA" id="ARBA00022692"/>
    </source>
</evidence>
<dbReference type="PANTHER" id="PTHR36844:SF1">
    <property type="entry name" value="PROTEASE PRSW"/>
    <property type="match status" value="1"/>
</dbReference>
<evidence type="ECO:0000313" key="12">
    <source>
        <dbReference type="Proteomes" id="UP000177419"/>
    </source>
</evidence>
<comment type="subcellular location">
    <subcellularLocation>
        <location evidence="1">Cell membrane</location>
        <topology evidence="1">Multi-pass membrane protein</topology>
    </subcellularLocation>
</comment>
<feature type="transmembrane region" description="Helical" evidence="10">
    <location>
        <begin position="176"/>
        <end position="195"/>
    </location>
</feature>
<sequence>MEKGRGRSGLFLISRQRLYNKNMPPLLNSALLVTLGLLPSLLWLSYYLRKDCHPEPKTLLTKTFLLGIIISPAAIVFQLGFVQLGNFFPSPIFSQDSASFFAWAAFVEELIKYFVVVLLVLRNPAFDEPVDAMIYMLTAALGFAAIENILVMFKIIPDGANAALGVWALRSMGATLLHALSSALLGYFLAMSWFFQAHRKKLVVMGITMATLFHLSFNVFLSAFQNRLTGLIYSTSLLLIMAFLISILFDKIRERHKQSSAGAVLTVQPMKRELNFIK</sequence>
<comment type="similarity">
    <text evidence="2">Belongs to the protease PrsW family.</text>
</comment>
<keyword evidence="8 10" id="KW-1133">Transmembrane helix</keyword>
<keyword evidence="5" id="KW-0645">Protease</keyword>
<dbReference type="Pfam" id="PF13367">
    <property type="entry name" value="PrsW-protease"/>
    <property type="match status" value="1"/>
</dbReference>
<dbReference type="PIRSF" id="PIRSF016933">
    <property type="entry name" value="PrsW"/>
    <property type="match status" value="1"/>
</dbReference>
<keyword evidence="7" id="KW-0378">Hydrolase</keyword>
<keyword evidence="4" id="KW-1003">Cell membrane</keyword>
<evidence type="ECO:0000256" key="1">
    <source>
        <dbReference type="ARBA" id="ARBA00004651"/>
    </source>
</evidence>
<dbReference type="PANTHER" id="PTHR36844">
    <property type="entry name" value="PROTEASE PRSW"/>
    <property type="match status" value="1"/>
</dbReference>
<evidence type="ECO:0000256" key="5">
    <source>
        <dbReference type="ARBA" id="ARBA00022670"/>
    </source>
</evidence>
<keyword evidence="9 10" id="KW-0472">Membrane</keyword>
<evidence type="ECO:0000256" key="2">
    <source>
        <dbReference type="ARBA" id="ARBA00009165"/>
    </source>
</evidence>
<dbReference type="AlphaFoldDB" id="A0A1F8EYH2"/>
<dbReference type="GO" id="GO:0006508">
    <property type="term" value="P:proteolysis"/>
    <property type="evidence" value="ECO:0007669"/>
    <property type="project" value="UniProtKB-KW"/>
</dbReference>
<evidence type="ECO:0000256" key="4">
    <source>
        <dbReference type="ARBA" id="ARBA00022475"/>
    </source>
</evidence>
<dbReference type="Proteomes" id="UP000177419">
    <property type="component" value="Unassembled WGS sequence"/>
</dbReference>
<proteinExistence type="inferred from homology"/>
<name>A0A1F8EYH2_9BACT</name>
<keyword evidence="6 10" id="KW-0812">Transmembrane</keyword>
<dbReference type="InterPro" id="IPR023596">
    <property type="entry name" value="Peptidase_PrsW_arch/bac"/>
</dbReference>
<evidence type="ECO:0000256" key="10">
    <source>
        <dbReference type="SAM" id="Phobius"/>
    </source>
</evidence>
<evidence type="ECO:0000256" key="3">
    <source>
        <dbReference type="ARBA" id="ARBA00018997"/>
    </source>
</evidence>
<dbReference type="GO" id="GO:0005886">
    <property type="term" value="C:plasma membrane"/>
    <property type="evidence" value="ECO:0007669"/>
    <property type="project" value="UniProtKB-SubCell"/>
</dbReference>
<evidence type="ECO:0000313" key="11">
    <source>
        <dbReference type="EMBL" id="OGN05922.1"/>
    </source>
</evidence>
<accession>A0A1F8EYH2</accession>
<gene>
    <name evidence="11" type="ORF">A2746_02370</name>
</gene>
<feature type="transmembrane region" description="Helical" evidence="10">
    <location>
        <begin position="26"/>
        <end position="47"/>
    </location>
</feature>